<organism evidence="1 2">
    <name type="scientific">Marinobacter salarius</name>
    <dbReference type="NCBI Taxonomy" id="1420917"/>
    <lineage>
        <taxon>Bacteria</taxon>
        <taxon>Pseudomonadati</taxon>
        <taxon>Pseudomonadota</taxon>
        <taxon>Gammaproteobacteria</taxon>
        <taxon>Pseudomonadales</taxon>
        <taxon>Marinobacteraceae</taxon>
        <taxon>Marinobacter</taxon>
    </lineage>
</organism>
<gene>
    <name evidence="1" type="ORF">MARSALSMR5_04102</name>
</gene>
<sequence length="138" mass="15468">MSLSTPQSENSVAAPPTGTEERLEALIGLLSRGQFDYADETRCQLMIENFLLECGAVFRREFQLTDGIVDFFFPRSGLCLEVKASKQWSRRAVYRQCERYCKDDRVTGLVLATGRSQGLPELINGKPVRVFPLGAAFL</sequence>
<protein>
    <recommendedName>
        <fullName evidence="3">DUF4143 domain-containing protein</fullName>
    </recommendedName>
</protein>
<geneLocation type="plasmid" evidence="2">
    <name>psmr5</name>
</geneLocation>
<dbReference type="Proteomes" id="UP000193100">
    <property type="component" value="Plasmid pSMR5"/>
</dbReference>
<name>A0A1W6KFM2_9GAMM</name>
<dbReference type="EMBL" id="CP020932">
    <property type="protein sequence ID" value="ARM86122.1"/>
    <property type="molecule type" value="Genomic_DNA"/>
</dbReference>
<keyword evidence="1" id="KW-0614">Plasmid</keyword>
<accession>A0A1W6KFM2</accession>
<evidence type="ECO:0000313" key="1">
    <source>
        <dbReference type="EMBL" id="ARM86122.1"/>
    </source>
</evidence>
<evidence type="ECO:0008006" key="3">
    <source>
        <dbReference type="Google" id="ProtNLM"/>
    </source>
</evidence>
<reference evidence="1 2" key="1">
    <citation type="submission" date="2017-04" db="EMBL/GenBank/DDBJ databases">
        <title>Genome Sequence of Marinobacter salarius strain SMR5 Isolated from a culture of the Diatom Skeletonema marinoi.</title>
        <authorList>
            <person name="Topel M."/>
            <person name="Pinder M.I.M."/>
            <person name="Johansson O.N."/>
            <person name="Kourtchenko O."/>
            <person name="Godhe A."/>
            <person name="Clarke A.K."/>
        </authorList>
    </citation>
    <scope>NUCLEOTIDE SEQUENCE [LARGE SCALE GENOMIC DNA]</scope>
    <source>
        <strain evidence="1 2">SMR5</strain>
        <plasmid evidence="2">Plasmid psmr5</plasmid>
    </source>
</reference>
<dbReference type="AlphaFoldDB" id="A0A1W6KFM2"/>
<evidence type="ECO:0000313" key="2">
    <source>
        <dbReference type="Proteomes" id="UP000193100"/>
    </source>
</evidence>
<proteinExistence type="predicted"/>